<name>A0ABQ9SSC1_9PEZI</name>
<gene>
    <name evidence="1" type="ORF">CPAR01_05511</name>
</gene>
<dbReference type="RefSeq" id="XP_060351255.1">
    <property type="nucleotide sequence ID" value="XM_060489789.1"/>
</dbReference>
<evidence type="ECO:0000313" key="2">
    <source>
        <dbReference type="Proteomes" id="UP001241169"/>
    </source>
</evidence>
<evidence type="ECO:0000313" key="1">
    <source>
        <dbReference type="EMBL" id="KAK1542124.1"/>
    </source>
</evidence>
<reference evidence="1 2" key="1">
    <citation type="submission" date="2016-10" db="EMBL/GenBank/DDBJ databases">
        <title>The genome sequence of Colletotrichum fioriniae PJ7.</title>
        <authorList>
            <person name="Baroncelli R."/>
        </authorList>
    </citation>
    <scope>NUCLEOTIDE SEQUENCE [LARGE SCALE GENOMIC DNA]</scope>
    <source>
        <strain evidence="1 2">IMI 384185</strain>
    </source>
</reference>
<dbReference type="Proteomes" id="UP001241169">
    <property type="component" value="Unassembled WGS sequence"/>
</dbReference>
<comment type="caution">
    <text evidence="1">The sequence shown here is derived from an EMBL/GenBank/DDBJ whole genome shotgun (WGS) entry which is preliminary data.</text>
</comment>
<proteinExistence type="predicted"/>
<keyword evidence="2" id="KW-1185">Reference proteome</keyword>
<organism evidence="1 2">
    <name type="scientific">Colletotrichum paranaense</name>
    <dbReference type="NCBI Taxonomy" id="1914294"/>
    <lineage>
        <taxon>Eukaryota</taxon>
        <taxon>Fungi</taxon>
        <taxon>Dikarya</taxon>
        <taxon>Ascomycota</taxon>
        <taxon>Pezizomycotina</taxon>
        <taxon>Sordariomycetes</taxon>
        <taxon>Hypocreomycetidae</taxon>
        <taxon>Glomerellales</taxon>
        <taxon>Glomerellaceae</taxon>
        <taxon>Colletotrichum</taxon>
        <taxon>Colletotrichum acutatum species complex</taxon>
    </lineage>
</organism>
<dbReference type="GeneID" id="85373688"/>
<sequence length="48" mass="4991">MSNSRIDGALVDPGLRHGKPLIPALLISKTTGVSLEPPAMVDAPRNAL</sequence>
<dbReference type="EMBL" id="MOPA01000004">
    <property type="protein sequence ID" value="KAK1542124.1"/>
    <property type="molecule type" value="Genomic_DNA"/>
</dbReference>
<accession>A0ABQ9SSC1</accession>
<protein>
    <submittedName>
        <fullName evidence="1">Uncharacterized protein</fullName>
    </submittedName>
</protein>